<keyword evidence="2" id="KW-0732">Signal</keyword>
<dbReference type="InterPro" id="IPR011992">
    <property type="entry name" value="EF-hand-dom_pair"/>
</dbReference>
<dbReference type="EMBL" id="CAKKNE010000003">
    <property type="protein sequence ID" value="CAH0370691.1"/>
    <property type="molecule type" value="Genomic_DNA"/>
</dbReference>
<evidence type="ECO:0000256" key="1">
    <source>
        <dbReference type="ARBA" id="ARBA00022837"/>
    </source>
</evidence>
<dbReference type="Proteomes" id="UP000789595">
    <property type="component" value="Unassembled WGS sequence"/>
</dbReference>
<dbReference type="OrthoDB" id="527344at2759"/>
<keyword evidence="1" id="KW-0106">Calcium</keyword>
<dbReference type="AlphaFoldDB" id="A0A7S3ZYF6"/>
<gene>
    <name evidence="4" type="ORF">PCAL00307_LOCUS13532</name>
    <name evidence="5" type="ORF">PECAL_3P05910</name>
</gene>
<dbReference type="PROSITE" id="PS00018">
    <property type="entry name" value="EF_HAND_1"/>
    <property type="match status" value="1"/>
</dbReference>
<keyword evidence="6" id="KW-1185">Reference proteome</keyword>
<dbReference type="Gene3D" id="3.60.15.10">
    <property type="entry name" value="Ribonuclease Z/Hydroxyacylglutathione hydrolase-like"/>
    <property type="match status" value="1"/>
</dbReference>
<evidence type="ECO:0000313" key="4">
    <source>
        <dbReference type="EMBL" id="CAE0698096.1"/>
    </source>
</evidence>
<evidence type="ECO:0000259" key="3">
    <source>
        <dbReference type="Pfam" id="PF12706"/>
    </source>
</evidence>
<feature type="domain" description="Metallo-beta-lactamase" evidence="3">
    <location>
        <begin position="266"/>
        <end position="480"/>
    </location>
</feature>
<reference evidence="4" key="1">
    <citation type="submission" date="2021-01" db="EMBL/GenBank/DDBJ databases">
        <authorList>
            <person name="Corre E."/>
            <person name="Pelletier E."/>
            <person name="Niang G."/>
            <person name="Scheremetjew M."/>
            <person name="Finn R."/>
            <person name="Kale V."/>
            <person name="Holt S."/>
            <person name="Cochrane G."/>
            <person name="Meng A."/>
            <person name="Brown T."/>
            <person name="Cohen L."/>
        </authorList>
    </citation>
    <scope>NUCLEOTIDE SEQUENCE</scope>
    <source>
        <strain evidence="4">CCMP1756</strain>
    </source>
</reference>
<organism evidence="4">
    <name type="scientific">Pelagomonas calceolata</name>
    <dbReference type="NCBI Taxonomy" id="35677"/>
    <lineage>
        <taxon>Eukaryota</taxon>
        <taxon>Sar</taxon>
        <taxon>Stramenopiles</taxon>
        <taxon>Ochrophyta</taxon>
        <taxon>Pelagophyceae</taxon>
        <taxon>Pelagomonadales</taxon>
        <taxon>Pelagomonadaceae</taxon>
        <taxon>Pelagomonas</taxon>
    </lineage>
</organism>
<dbReference type="InterPro" id="IPR001279">
    <property type="entry name" value="Metallo-B-lactamas"/>
</dbReference>
<proteinExistence type="predicted"/>
<protein>
    <recommendedName>
        <fullName evidence="3">Metallo-beta-lactamase domain-containing protein</fullName>
    </recommendedName>
</protein>
<dbReference type="InterPro" id="IPR018247">
    <property type="entry name" value="EF_Hand_1_Ca_BS"/>
</dbReference>
<evidence type="ECO:0000256" key="2">
    <source>
        <dbReference type="SAM" id="SignalP"/>
    </source>
</evidence>
<evidence type="ECO:0000313" key="5">
    <source>
        <dbReference type="EMBL" id="CAH0370691.1"/>
    </source>
</evidence>
<dbReference type="PANTHER" id="PTHR46504:SF2">
    <property type="entry name" value="TRNASE Z TRZ1"/>
    <property type="match status" value="1"/>
</dbReference>
<dbReference type="SUPFAM" id="SSF47473">
    <property type="entry name" value="EF-hand"/>
    <property type="match status" value="1"/>
</dbReference>
<feature type="chain" id="PRO_5035681018" description="Metallo-beta-lactamase domain-containing protein" evidence="2">
    <location>
        <begin position="17"/>
        <end position="508"/>
    </location>
</feature>
<sequence>MRAAVLLVVLLGASRGLVPRRPAAPRPASRRHATAVEPSPVETAVRSLADVTLSLLAGDDAAADSLFADKAARRAAVVTALDGFDVSRDGWLSRDEAEALFARLAHCIVAELADGKGGASELTQKHAKRVLEDDVRGTIKRVATKLYLLADSDEDGRVSLPEFAGLFDQVRSAPDAETFPQPLRALAGSLQLLPPSESAAAASAADKSQEWHIGVPGDDHTLRTVQCDGFSIVGIGRSADASAYFVPELGVCFDAGLSVASLAPRSVFLTHGHRDHTAALPVLARKARVFVPRAIDPLVRRFLIAEAQLNYGQEQSDAETEAFLGLDLRPVDDGEAFLLEPDHYQGSPTPLGLQVFTAPHKKGVPSCSYGLFRRKSRLKSEYQGLDKRKLGALVREDVAITEPYDQGVLFFSGDTTIDLLRERHQEILPKYETVIHEVTFLGEPSEDLDKATRAKGHTHYAQLHPWIAAFPHTTFVLVHWSLRYSKEEVLAFFDKSYGGVPSNVVLWI</sequence>
<dbReference type="Gene3D" id="1.10.238.10">
    <property type="entry name" value="EF-hand"/>
    <property type="match status" value="1"/>
</dbReference>
<feature type="signal peptide" evidence="2">
    <location>
        <begin position="1"/>
        <end position="16"/>
    </location>
</feature>
<dbReference type="Pfam" id="PF12706">
    <property type="entry name" value="Lactamase_B_2"/>
    <property type="match status" value="1"/>
</dbReference>
<reference evidence="5" key="2">
    <citation type="submission" date="2021-11" db="EMBL/GenBank/DDBJ databases">
        <authorList>
            <consortium name="Genoscope - CEA"/>
            <person name="William W."/>
        </authorList>
    </citation>
    <scope>NUCLEOTIDE SEQUENCE</scope>
</reference>
<evidence type="ECO:0000313" key="6">
    <source>
        <dbReference type="Proteomes" id="UP000789595"/>
    </source>
</evidence>
<dbReference type="EMBL" id="HBIW01015695">
    <property type="protein sequence ID" value="CAE0698096.1"/>
    <property type="molecule type" value="Transcribed_RNA"/>
</dbReference>
<accession>A0A7S3ZYF6</accession>
<dbReference type="InterPro" id="IPR036866">
    <property type="entry name" value="RibonucZ/Hydroxyglut_hydro"/>
</dbReference>
<name>A0A7S3ZYF6_9STRA</name>
<dbReference type="SUPFAM" id="SSF56281">
    <property type="entry name" value="Metallo-hydrolase/oxidoreductase"/>
    <property type="match status" value="1"/>
</dbReference>
<dbReference type="PANTHER" id="PTHR46504">
    <property type="entry name" value="TRNASE Z TRZ1"/>
    <property type="match status" value="1"/>
</dbReference>